<keyword evidence="5" id="KW-1185">Reference proteome</keyword>
<dbReference type="Pfam" id="PF24564">
    <property type="entry name" value="DUF7605"/>
    <property type="match status" value="1"/>
</dbReference>
<dbReference type="SUPFAM" id="SSF52540">
    <property type="entry name" value="P-loop containing nucleoside triphosphate hydrolases"/>
    <property type="match status" value="1"/>
</dbReference>
<dbReference type="Gene3D" id="3.40.50.300">
    <property type="entry name" value="P-loop containing nucleotide triphosphate hydrolases"/>
    <property type="match status" value="1"/>
</dbReference>
<proteinExistence type="predicted"/>
<feature type="domain" description="Dynamin N-terminal" evidence="2">
    <location>
        <begin position="359"/>
        <end position="601"/>
    </location>
</feature>
<feature type="region of interest" description="Disordered" evidence="1">
    <location>
        <begin position="712"/>
        <end position="779"/>
    </location>
</feature>
<dbReference type="EMBL" id="WJXW01000011">
    <property type="protein sequence ID" value="KAF9732167.1"/>
    <property type="molecule type" value="Genomic_DNA"/>
</dbReference>
<evidence type="ECO:0000259" key="3">
    <source>
        <dbReference type="Pfam" id="PF24564"/>
    </source>
</evidence>
<accession>A0A9P6GAI8</accession>
<dbReference type="InterPro" id="IPR045063">
    <property type="entry name" value="Dynamin_N"/>
</dbReference>
<dbReference type="PANTHER" id="PTHR36681">
    <property type="entry name" value="NUCLEAR GTPASE, GERMINAL CENTER-ASSOCIATED, TANDEM DUPLICATE 3"/>
    <property type="match status" value="1"/>
</dbReference>
<evidence type="ECO:0000313" key="5">
    <source>
        <dbReference type="Proteomes" id="UP000756921"/>
    </source>
</evidence>
<dbReference type="InterPro" id="IPR027417">
    <property type="entry name" value="P-loop_NTPase"/>
</dbReference>
<feature type="compositionally biased region" description="Basic and acidic residues" evidence="1">
    <location>
        <begin position="764"/>
        <end position="779"/>
    </location>
</feature>
<evidence type="ECO:0000259" key="2">
    <source>
        <dbReference type="Pfam" id="PF00350"/>
    </source>
</evidence>
<comment type="caution">
    <text evidence="4">The sequence shown here is derived from an EMBL/GenBank/DDBJ whole genome shotgun (WGS) entry which is preliminary data.</text>
</comment>
<feature type="compositionally biased region" description="Acidic residues" evidence="1">
    <location>
        <begin position="718"/>
        <end position="731"/>
    </location>
</feature>
<feature type="region of interest" description="Disordered" evidence="1">
    <location>
        <begin position="125"/>
        <end position="156"/>
    </location>
</feature>
<gene>
    <name evidence="4" type="ORF">PMIN01_10096</name>
</gene>
<dbReference type="PANTHER" id="PTHR36681:SF3">
    <property type="entry name" value="NUCLEAR GTPASE, GERMINAL CENTER-ASSOCIATED, TANDEM DUPLICATE 3"/>
    <property type="match status" value="1"/>
</dbReference>
<dbReference type="Pfam" id="PF00350">
    <property type="entry name" value="Dynamin_N"/>
    <property type="match status" value="1"/>
</dbReference>
<evidence type="ECO:0008006" key="6">
    <source>
        <dbReference type="Google" id="ProtNLM"/>
    </source>
</evidence>
<protein>
    <recommendedName>
        <fullName evidence="6">Nuclear GTPase SLIP-GC</fullName>
    </recommendedName>
</protein>
<dbReference type="InterPro" id="IPR056024">
    <property type="entry name" value="DUF7605"/>
</dbReference>
<sequence>MSDWDSFRRKVEAVSLTLEEQAGDKRSMVGVLIAERDPNQEKFVKEDFNWMKAPGNVTIAKVHGAYKRKQPGMDFDLWFEGTLLSPDTPIRDLTTPDKPVVALRAVLKGVRPVSTQASLALRSPSINTAVPTPPTPAVDVASQHPPSAPPTPVSADKDAMMTSIETSARPLHLTRVSSTQLSDAPSLLAPDNTQDGWIPFPTVARHQPSVCVPPYAIQAEAGAQAADNYDLEANAEPVLQPGMSSHMMLNHEQSSREASLAPKDPPLSQNFNVDDVFDRDASPELDSGEHTQLLNHHIREVAKQETVEVLEAGVARSIKILETLQETFSQVAAVSPDAQQWIDLINKMKEQPERGRTIIGVVGNTGAGKSSVINALLDEERLVPTNCMRACTAVVTEISWNSDDDSDRKYRAEIEFIDRADWEKDLKILMQEFLGENGTLARDASDPNTDAGIAWAKVRAVYPSIQKEKLATYTVETLMQKTAVLEVLGTTKKISHPRAGLFYAKLQEFVDSKDKVTGKKDKGHQKQQKNQMEFWPLIKVVRLYTKSEALSTGAVVVDLPGVHDSNAARAVVAERYIQQCSGLWIVAPITRAVDDKAAKNLMGSAFRRQLKYDGNYSAVTFICSKTDDISATEAVDSLDVDQEYYEFEEQVCGSEEKITKMQDEVADYQKAKDIQRTILEVVEDEIEMWEKLQKKVTTETVFAPKSKENRKRRRFYDEEVSESESESDNPSDSERESNTDDTEPAQIPLTMQDIEQKVASLKQSKKEAREENKENQARIDALKPKIRKLKSKIATANAKKLAICIQGRNEYSKTAIQKDFAAGIKELDQEAAMEADEEAFDPDQEIRDYDQVANSLPVFCVSSRAYQKMCGRLKKDEAVPGFQTQEETELPQLKSHCMKLTQGGRIRDSRAFLNTFCSTLTPVFLWASDDCTGPQMTDAKKQEQAHYLTKRLADLRKGLEKAVEICLGSMTKQLQGVVFARMEVLTRRAISSAPTIAQSWGHTKKAGGLQYHTYKAIVRRGGVFQSPTVGLRDMNEELLDPLIRQLATRWESAFQQLLPQAFETYTKNSANVLHAFHARIEERARLNGFGLAHMAMLKGSIFNYQQMFQNLNDQLKSRLTEAQRDANREFVPTLANFMNPAYNQCAMESGVGAFARMKNYMETFVQVHSHTMFQATTQTVEGVLTNICHDLEAEMSKKADEISNLLHRDYMHALVGVQANLNMMNQPKQSLKAEVMAQLKQIDSQFERLAQGDLTEEPTSDEHLDDDTVPDADMAAEQQLRFENGATNSLMDHTSANDGPANSPPDDSIPTEPSPATLQPGKKRRTAESTASSPTPSMRSRSKKPRLPADTTLHYDGADVPELTRFFGDSTYTDGSSSF</sequence>
<feature type="domain" description="DUF7605" evidence="3">
    <location>
        <begin position="1004"/>
        <end position="1166"/>
    </location>
</feature>
<feature type="region of interest" description="Disordered" evidence="1">
    <location>
        <begin position="1289"/>
        <end position="1379"/>
    </location>
</feature>
<name>A0A9P6GAI8_9PLEO</name>
<dbReference type="Proteomes" id="UP000756921">
    <property type="component" value="Unassembled WGS sequence"/>
</dbReference>
<organism evidence="4 5">
    <name type="scientific">Paraphaeosphaeria minitans</name>
    <dbReference type="NCBI Taxonomy" id="565426"/>
    <lineage>
        <taxon>Eukaryota</taxon>
        <taxon>Fungi</taxon>
        <taxon>Dikarya</taxon>
        <taxon>Ascomycota</taxon>
        <taxon>Pezizomycotina</taxon>
        <taxon>Dothideomycetes</taxon>
        <taxon>Pleosporomycetidae</taxon>
        <taxon>Pleosporales</taxon>
        <taxon>Massarineae</taxon>
        <taxon>Didymosphaeriaceae</taxon>
        <taxon>Paraphaeosphaeria</taxon>
    </lineage>
</organism>
<feature type="compositionally biased region" description="Low complexity" evidence="1">
    <location>
        <begin position="1328"/>
        <end position="1337"/>
    </location>
</feature>
<dbReference type="OrthoDB" id="3598281at2759"/>
<reference evidence="4" key="1">
    <citation type="journal article" date="2020" name="Mol. Plant Microbe Interact.">
        <title>Genome Sequence of the Biocontrol Agent Coniothyrium minitans strain Conio (IMI 134523).</title>
        <authorList>
            <person name="Patel D."/>
            <person name="Shittu T.A."/>
            <person name="Baroncelli R."/>
            <person name="Muthumeenakshi S."/>
            <person name="Osborne T.H."/>
            <person name="Janganan T.K."/>
            <person name="Sreenivasaprasad S."/>
        </authorList>
    </citation>
    <scope>NUCLEOTIDE SEQUENCE</scope>
    <source>
        <strain evidence="4">Conio</strain>
    </source>
</reference>
<evidence type="ECO:0000256" key="1">
    <source>
        <dbReference type="SAM" id="MobiDB-lite"/>
    </source>
</evidence>
<feature type="compositionally biased region" description="Polar residues" evidence="1">
    <location>
        <begin position="1370"/>
        <end position="1379"/>
    </location>
</feature>
<evidence type="ECO:0000313" key="4">
    <source>
        <dbReference type="EMBL" id="KAF9732167.1"/>
    </source>
</evidence>